<dbReference type="EMBL" id="ABKX01000004">
    <property type="protein sequence ID" value="EDS92081.1"/>
    <property type="molecule type" value="Genomic_DNA"/>
</dbReference>
<reference evidence="1 2" key="1">
    <citation type="submission" date="2008-02" db="EMBL/GenBank/DDBJ databases">
        <title>Annotation of Escherichia albertii TW07627.</title>
        <authorList>
            <person name="Sutton G."/>
            <person name="Whittam T.S."/>
            <person name="Sebastian Y."/>
        </authorList>
    </citation>
    <scope>NUCLEOTIDE SEQUENCE [LARGE SCALE GENOMIC DNA]</scope>
    <source>
        <strain evidence="1 2">TW07627</strain>
    </source>
</reference>
<dbReference type="AlphaFoldDB" id="A0ABC9NP90"/>
<dbReference type="Proteomes" id="UP000003042">
    <property type="component" value="Unassembled WGS sequence"/>
</dbReference>
<gene>
    <name evidence="1" type="ORF">ESCAB7627_0378</name>
</gene>
<accession>A0ABC9NP90</accession>
<comment type="caution">
    <text evidence="1">The sequence shown here is derived from an EMBL/GenBank/DDBJ whole genome shotgun (WGS) entry which is preliminary data.</text>
</comment>
<proteinExistence type="predicted"/>
<name>A0ABC9NP90_ESCAT</name>
<protein>
    <submittedName>
        <fullName evidence="1">Uncharacterized protein</fullName>
    </submittedName>
</protein>
<evidence type="ECO:0000313" key="2">
    <source>
        <dbReference type="Proteomes" id="UP000003042"/>
    </source>
</evidence>
<organism evidence="1 2">
    <name type="scientific">Escherichia albertii (strain TW07627)</name>
    <dbReference type="NCBI Taxonomy" id="502347"/>
    <lineage>
        <taxon>Bacteria</taxon>
        <taxon>Pseudomonadati</taxon>
        <taxon>Pseudomonadota</taxon>
        <taxon>Gammaproteobacteria</taxon>
        <taxon>Enterobacterales</taxon>
        <taxon>Enterobacteriaceae</taxon>
        <taxon>Escherichia</taxon>
    </lineage>
</organism>
<evidence type="ECO:0000313" key="1">
    <source>
        <dbReference type="EMBL" id="EDS92081.1"/>
    </source>
</evidence>
<sequence length="44" mass="5265">MIFPCLNTYHIKETLSLHIFMFTLNQNYDSKINSNIPKPYKDKC</sequence>